<accession>A0A2P4ZPJ5</accession>
<feature type="non-terminal residue" evidence="1">
    <location>
        <position position="1"/>
    </location>
</feature>
<reference evidence="1 2" key="1">
    <citation type="journal article" date="2016" name="Genome Announc.">
        <title>Draft Whole-Genome Sequence of Trichoderma gamsii T6085, a Promising Biocontrol Agent of Fusarium Head Blight on Wheat.</title>
        <authorList>
            <person name="Baroncelli R."/>
            <person name="Zapparata A."/>
            <person name="Piaggeschi G."/>
            <person name="Sarrocco S."/>
            <person name="Vannacci G."/>
        </authorList>
    </citation>
    <scope>NUCLEOTIDE SEQUENCE [LARGE SCALE GENOMIC DNA]</scope>
    <source>
        <strain evidence="1 2">T6085</strain>
    </source>
</reference>
<sequence length="37" mass="4415">RIQGTSRTCSRSLTERTLCIDRLRVRGCRHHHLRALR</sequence>
<proteinExistence type="predicted"/>
<dbReference type="Proteomes" id="UP000054821">
    <property type="component" value="Unassembled WGS sequence"/>
</dbReference>
<keyword evidence="2" id="KW-1185">Reference proteome</keyword>
<evidence type="ECO:0000313" key="1">
    <source>
        <dbReference type="EMBL" id="PON26184.1"/>
    </source>
</evidence>
<evidence type="ECO:0000313" key="2">
    <source>
        <dbReference type="Proteomes" id="UP000054821"/>
    </source>
</evidence>
<gene>
    <name evidence="1" type="ORF">TGAM01_v205128</name>
</gene>
<protein>
    <submittedName>
        <fullName evidence="1">Uncharacterized protein</fullName>
    </submittedName>
</protein>
<dbReference type="GeneID" id="36347568"/>
<dbReference type="EMBL" id="JPDN02000015">
    <property type="protein sequence ID" value="PON26184.1"/>
    <property type="molecule type" value="Genomic_DNA"/>
</dbReference>
<organism evidence="1 2">
    <name type="scientific">Trichoderma gamsii</name>
    <dbReference type="NCBI Taxonomy" id="398673"/>
    <lineage>
        <taxon>Eukaryota</taxon>
        <taxon>Fungi</taxon>
        <taxon>Dikarya</taxon>
        <taxon>Ascomycota</taxon>
        <taxon>Pezizomycotina</taxon>
        <taxon>Sordariomycetes</taxon>
        <taxon>Hypocreomycetidae</taxon>
        <taxon>Hypocreales</taxon>
        <taxon>Hypocreaceae</taxon>
        <taxon>Trichoderma</taxon>
    </lineage>
</organism>
<comment type="caution">
    <text evidence="1">The sequence shown here is derived from an EMBL/GenBank/DDBJ whole genome shotgun (WGS) entry which is preliminary data.</text>
</comment>
<dbReference type="RefSeq" id="XP_024405713.1">
    <property type="nucleotide sequence ID" value="XM_024549581.1"/>
</dbReference>
<dbReference type="AlphaFoldDB" id="A0A2P4ZPJ5"/>
<name>A0A2P4ZPJ5_9HYPO</name>